<feature type="disulfide bond" evidence="12">
    <location>
        <begin position="146"/>
        <end position="182"/>
    </location>
</feature>
<evidence type="ECO:0000256" key="3">
    <source>
        <dbReference type="ARBA" id="ARBA00022475"/>
    </source>
</evidence>
<dbReference type="GO" id="GO:0005765">
    <property type="term" value="C:lysosomal membrane"/>
    <property type="evidence" value="ECO:0007669"/>
    <property type="project" value="UniProtKB-SubCell"/>
</dbReference>
<evidence type="ECO:0000313" key="19">
    <source>
        <dbReference type="Proteomes" id="UP001044222"/>
    </source>
</evidence>
<comment type="subcellular location">
    <subcellularLocation>
        <location evidence="1">Cell membrane</location>
        <topology evidence="1">Single-pass type I membrane protein</topology>
    </subcellularLocation>
    <subcellularLocation>
        <location evidence="2">Endosome membrane</location>
        <topology evidence="2">Single-pass type I membrane protein</topology>
    </subcellularLocation>
    <subcellularLocation>
        <location evidence="12">Lysosome membrane</location>
        <topology evidence="12">Single-pass type I membrane protein</topology>
    </subcellularLocation>
</comment>
<evidence type="ECO:0000313" key="18">
    <source>
        <dbReference type="EMBL" id="KAG5851870.1"/>
    </source>
</evidence>
<dbReference type="GO" id="GO:0031902">
    <property type="term" value="C:late endosome membrane"/>
    <property type="evidence" value="ECO:0007669"/>
    <property type="project" value="TreeGrafter"/>
</dbReference>
<feature type="chain" id="PRO_5039534073" description="Lysosomal-associated membrane protein 2" evidence="15">
    <location>
        <begin position="23"/>
        <end position="405"/>
    </location>
</feature>
<evidence type="ECO:0000256" key="13">
    <source>
        <dbReference type="SAM" id="MobiDB-lite"/>
    </source>
</evidence>
<evidence type="ECO:0000256" key="7">
    <source>
        <dbReference type="ARBA" id="ARBA00022989"/>
    </source>
</evidence>
<reference evidence="18" key="1">
    <citation type="submission" date="2021-01" db="EMBL/GenBank/DDBJ databases">
        <title>A chromosome-scale assembly of European eel, Anguilla anguilla.</title>
        <authorList>
            <person name="Henkel C."/>
            <person name="Jong-Raadsen S.A."/>
            <person name="Dufour S."/>
            <person name="Weltzien F.-A."/>
            <person name="Palstra A.P."/>
            <person name="Pelster B."/>
            <person name="Spaink H.P."/>
            <person name="Van Den Thillart G.E."/>
            <person name="Jansen H."/>
            <person name="Zahm M."/>
            <person name="Klopp C."/>
            <person name="Cedric C."/>
            <person name="Louis A."/>
            <person name="Berthelot C."/>
            <person name="Parey E."/>
            <person name="Roest Crollius H."/>
            <person name="Montfort J."/>
            <person name="Robinson-Rechavi M."/>
            <person name="Bucao C."/>
            <person name="Bouchez O."/>
            <person name="Gislard M."/>
            <person name="Lluch J."/>
            <person name="Milhes M."/>
            <person name="Lampietro C."/>
            <person name="Lopez Roques C."/>
            <person name="Donnadieu C."/>
            <person name="Braasch I."/>
            <person name="Desvignes T."/>
            <person name="Postlethwait J."/>
            <person name="Bobe J."/>
            <person name="Guiguen Y."/>
            <person name="Dirks R."/>
        </authorList>
    </citation>
    <scope>NUCLEOTIDE SEQUENCE</scope>
    <source>
        <strain evidence="18">Tag_6206</strain>
        <tissue evidence="18">Liver</tissue>
    </source>
</reference>
<evidence type="ECO:0000256" key="9">
    <source>
        <dbReference type="ARBA" id="ARBA00023157"/>
    </source>
</evidence>
<keyword evidence="8 12" id="KW-0472">Membrane</keyword>
<dbReference type="PANTHER" id="PTHR11506">
    <property type="entry name" value="LYSOSOME-ASSOCIATED MEMBRANE GLYCOPROTEIN"/>
    <property type="match status" value="1"/>
</dbReference>
<evidence type="ECO:0000259" key="17">
    <source>
        <dbReference type="Pfam" id="PF21222"/>
    </source>
</evidence>
<dbReference type="Gene3D" id="2.40.160.110">
    <property type="match status" value="2"/>
</dbReference>
<keyword evidence="3" id="KW-1003">Cell membrane</keyword>
<feature type="domain" description="Lysosome-associated membrane glycoprotein 2-like luminal" evidence="16">
    <location>
        <begin position="29"/>
        <end position="170"/>
    </location>
</feature>
<comment type="caution">
    <text evidence="18">The sequence shown here is derived from an EMBL/GenBank/DDBJ whole genome shotgun (WGS) entry which is preliminary data.</text>
</comment>
<accession>A0A9D3MND8</accession>
<evidence type="ECO:0000256" key="2">
    <source>
        <dbReference type="ARBA" id="ARBA00004530"/>
    </source>
</evidence>
<dbReference type="GO" id="GO:0005886">
    <property type="term" value="C:plasma membrane"/>
    <property type="evidence" value="ECO:0007669"/>
    <property type="project" value="UniProtKB-SubCell"/>
</dbReference>
<organism evidence="18 19">
    <name type="scientific">Anguilla anguilla</name>
    <name type="common">European freshwater eel</name>
    <name type="synonym">Muraena anguilla</name>
    <dbReference type="NCBI Taxonomy" id="7936"/>
    <lineage>
        <taxon>Eukaryota</taxon>
        <taxon>Metazoa</taxon>
        <taxon>Chordata</taxon>
        <taxon>Craniata</taxon>
        <taxon>Vertebrata</taxon>
        <taxon>Euteleostomi</taxon>
        <taxon>Actinopterygii</taxon>
        <taxon>Neopterygii</taxon>
        <taxon>Teleostei</taxon>
        <taxon>Anguilliformes</taxon>
        <taxon>Anguillidae</taxon>
        <taxon>Anguilla</taxon>
    </lineage>
</organism>
<sequence>MFRYACMILFLVLGSEIQLSCSTEVSVNDTAHKLCLYANLNVNFTVTYEAIGKVNHTAEFILPAIVNASGSTCDKDTSTLELRFGKGHSWTIKFTNENKTYNAHDIVFTYNLADDSIFKNASSNETKSVTFTQSISDVSMDTYYSCKSEDTMEKGSVVQTLWNVSMQAFIINGTKSDKDTVCAMDRTTTPMPTTHITNATTPPAPTTPSPLPTPKTGNYSVSGNHSVCLLASMGLQISFKHGLDFKKMNIDPEHLNVNGNCSVNKSDATLVLRSDQMDLTFTFQEDGKKFRLHAVNFMIKLTNGTFTASNTNLSIWEAAVGSSYMCNKEQSYNITDTFSVNTFSLQVQPFEVNGNAFATAHECGMDDAGFLIPVIVGAVLAVLIVAVLIVYAIGRRRTTVGYQTL</sequence>
<evidence type="ECO:0000256" key="11">
    <source>
        <dbReference type="ARBA" id="ARBA00023228"/>
    </source>
</evidence>
<dbReference type="Pfam" id="PF01299">
    <property type="entry name" value="Lamp2-like_luminal"/>
    <property type="match status" value="2"/>
</dbReference>
<evidence type="ECO:0000256" key="6">
    <source>
        <dbReference type="ARBA" id="ARBA00022753"/>
    </source>
</evidence>
<keyword evidence="5 15" id="KW-0732">Signal</keyword>
<comment type="caution">
    <text evidence="12">Lacks conserved residue(s) required for the propagation of feature annotation.</text>
</comment>
<evidence type="ECO:0000256" key="12">
    <source>
        <dbReference type="PROSITE-ProRule" id="PRU00740"/>
    </source>
</evidence>
<feature type="transmembrane region" description="Helical" evidence="14">
    <location>
        <begin position="370"/>
        <end position="393"/>
    </location>
</feature>
<feature type="domain" description="Lysosome-associated membrane glycoprotein 2-like transmembrane" evidence="17">
    <location>
        <begin position="372"/>
        <end position="403"/>
    </location>
</feature>
<dbReference type="InterPro" id="IPR048528">
    <property type="entry name" value="Lamp2-like_luminal"/>
</dbReference>
<feature type="compositionally biased region" description="Low complexity" evidence="13">
    <location>
        <begin position="188"/>
        <end position="201"/>
    </location>
</feature>
<keyword evidence="10" id="KW-0325">Glycoprotein</keyword>
<keyword evidence="11 12" id="KW-0458">Lysosome</keyword>
<dbReference type="PRINTS" id="PR00336">
    <property type="entry name" value="LYSASSOCTDMP"/>
</dbReference>
<dbReference type="PANTHER" id="PTHR11506:SF6">
    <property type="entry name" value="LYSOSOME-ASSOCIATED MEMBRANE GLYCOPROTEIN 2"/>
    <property type="match status" value="1"/>
</dbReference>
<dbReference type="Pfam" id="PF21222">
    <property type="entry name" value="Lamp2_2nd"/>
    <property type="match status" value="1"/>
</dbReference>
<keyword evidence="7 14" id="KW-1133">Transmembrane helix</keyword>
<comment type="similarity">
    <text evidence="12">Belongs to the LAMP family.</text>
</comment>
<evidence type="ECO:0000256" key="4">
    <source>
        <dbReference type="ARBA" id="ARBA00022692"/>
    </source>
</evidence>
<dbReference type="Proteomes" id="UP001044222">
    <property type="component" value="Unassembled WGS sequence"/>
</dbReference>
<evidence type="ECO:0000256" key="10">
    <source>
        <dbReference type="ARBA" id="ARBA00023180"/>
    </source>
</evidence>
<keyword evidence="19" id="KW-1185">Reference proteome</keyword>
<dbReference type="PROSITE" id="PS51407">
    <property type="entry name" value="LAMP_3"/>
    <property type="match status" value="1"/>
</dbReference>
<protein>
    <recommendedName>
        <fullName evidence="20">Lysosomal-associated membrane protein 2</fullName>
    </recommendedName>
</protein>
<keyword evidence="9 12" id="KW-1015">Disulfide bond</keyword>
<dbReference type="EMBL" id="JAFIRN010000003">
    <property type="protein sequence ID" value="KAG5851870.1"/>
    <property type="molecule type" value="Genomic_DNA"/>
</dbReference>
<feature type="domain" description="Lysosome-associated membrane glycoprotein 2-like luminal" evidence="16">
    <location>
        <begin position="214"/>
        <end position="352"/>
    </location>
</feature>
<evidence type="ECO:0000256" key="15">
    <source>
        <dbReference type="SAM" id="SignalP"/>
    </source>
</evidence>
<feature type="signal peptide" evidence="15">
    <location>
        <begin position="1"/>
        <end position="22"/>
    </location>
</feature>
<proteinExistence type="inferred from homology"/>
<evidence type="ECO:0008006" key="20">
    <source>
        <dbReference type="Google" id="ProtNLM"/>
    </source>
</evidence>
<dbReference type="AlphaFoldDB" id="A0A9D3MND8"/>
<dbReference type="InterPro" id="IPR048524">
    <property type="entry name" value="Lamp2-like_TM"/>
</dbReference>
<evidence type="ECO:0000256" key="14">
    <source>
        <dbReference type="SAM" id="Phobius"/>
    </source>
</evidence>
<dbReference type="CDD" id="cd12087">
    <property type="entry name" value="TM_EGFR-like"/>
    <property type="match status" value="1"/>
</dbReference>
<feature type="region of interest" description="Disordered" evidence="13">
    <location>
        <begin position="188"/>
        <end position="213"/>
    </location>
</feature>
<dbReference type="FunFam" id="2.40.160.110:FF:000001">
    <property type="entry name" value="lysosome-associated membrane glycoprotein 2 isoform X2"/>
    <property type="match status" value="1"/>
</dbReference>
<keyword evidence="4 12" id="KW-0812">Transmembrane</keyword>
<keyword evidence="6" id="KW-0967">Endosome</keyword>
<name>A0A9D3MND8_ANGAN</name>
<evidence type="ECO:0000259" key="16">
    <source>
        <dbReference type="Pfam" id="PF01299"/>
    </source>
</evidence>
<evidence type="ECO:0000256" key="1">
    <source>
        <dbReference type="ARBA" id="ARBA00004251"/>
    </source>
</evidence>
<feature type="disulfide bond" evidence="12">
    <location>
        <begin position="326"/>
        <end position="363"/>
    </location>
</feature>
<dbReference type="GO" id="GO:0072594">
    <property type="term" value="P:establishment of protein localization to organelle"/>
    <property type="evidence" value="ECO:0007669"/>
    <property type="project" value="TreeGrafter"/>
</dbReference>
<feature type="compositionally biased region" description="Pro residues" evidence="13">
    <location>
        <begin position="202"/>
        <end position="213"/>
    </location>
</feature>
<evidence type="ECO:0000256" key="5">
    <source>
        <dbReference type="ARBA" id="ARBA00022729"/>
    </source>
</evidence>
<evidence type="ECO:0000256" key="8">
    <source>
        <dbReference type="ARBA" id="ARBA00023136"/>
    </source>
</evidence>
<dbReference type="InterPro" id="IPR002000">
    <property type="entry name" value="Lysosome-assoc_membr_glycop"/>
</dbReference>
<gene>
    <name evidence="18" type="ORF">ANANG_G00056410</name>
</gene>